<dbReference type="InterPro" id="IPR000477">
    <property type="entry name" value="RT_dom"/>
</dbReference>
<dbReference type="SUPFAM" id="SSF56672">
    <property type="entry name" value="DNA/RNA polymerases"/>
    <property type="match status" value="1"/>
</dbReference>
<keyword evidence="3 12" id="KW-0548">Nucleotidyltransferase</keyword>
<keyword evidence="7" id="KW-0051">Antiviral defense</keyword>
<evidence type="ECO:0000259" key="11">
    <source>
        <dbReference type="PROSITE" id="PS50878"/>
    </source>
</evidence>
<evidence type="ECO:0000313" key="12">
    <source>
        <dbReference type="EMBL" id="MDC0717872.1"/>
    </source>
</evidence>
<keyword evidence="5" id="KW-0460">Magnesium</keyword>
<accession>A0ABT5DZJ4</accession>
<dbReference type="EC" id="2.7.7.49" evidence="1"/>
<protein>
    <recommendedName>
        <fullName evidence="1">RNA-directed DNA polymerase</fullName>
        <ecNumber evidence="1">2.7.7.49</ecNumber>
    </recommendedName>
</protein>
<dbReference type="Proteomes" id="UP001221686">
    <property type="component" value="Unassembled WGS sequence"/>
</dbReference>
<feature type="compositionally biased region" description="Basic and acidic residues" evidence="10">
    <location>
        <begin position="18"/>
        <end position="27"/>
    </location>
</feature>
<dbReference type="Pfam" id="PF08388">
    <property type="entry name" value="GIIM"/>
    <property type="match status" value="1"/>
</dbReference>
<dbReference type="InterPro" id="IPR000123">
    <property type="entry name" value="Reverse_transcriptase_msDNA"/>
</dbReference>
<feature type="region of interest" description="Disordered" evidence="10">
    <location>
        <begin position="1"/>
        <end position="44"/>
    </location>
</feature>
<name>A0ABT5DZJ4_9BACT</name>
<evidence type="ECO:0000256" key="3">
    <source>
        <dbReference type="ARBA" id="ARBA00022695"/>
    </source>
</evidence>
<dbReference type="InterPro" id="IPR043502">
    <property type="entry name" value="DNA/RNA_pol_sf"/>
</dbReference>
<dbReference type="InterPro" id="IPR013597">
    <property type="entry name" value="Mat_intron_G2"/>
</dbReference>
<dbReference type="GO" id="GO:0003964">
    <property type="term" value="F:RNA-directed DNA polymerase activity"/>
    <property type="evidence" value="ECO:0007669"/>
    <property type="project" value="UniProtKB-KW"/>
</dbReference>
<organism evidence="12 14">
    <name type="scientific">Nannocystis bainbridge</name>
    <dbReference type="NCBI Taxonomy" id="2995303"/>
    <lineage>
        <taxon>Bacteria</taxon>
        <taxon>Pseudomonadati</taxon>
        <taxon>Myxococcota</taxon>
        <taxon>Polyangia</taxon>
        <taxon>Nannocystales</taxon>
        <taxon>Nannocystaceae</taxon>
        <taxon>Nannocystis</taxon>
    </lineage>
</organism>
<comment type="catalytic activity">
    <reaction evidence="9">
        <text>DNA(n) + a 2'-deoxyribonucleoside 5'-triphosphate = DNA(n+1) + diphosphate</text>
        <dbReference type="Rhea" id="RHEA:22508"/>
        <dbReference type="Rhea" id="RHEA-COMP:17339"/>
        <dbReference type="Rhea" id="RHEA-COMP:17340"/>
        <dbReference type="ChEBI" id="CHEBI:33019"/>
        <dbReference type="ChEBI" id="CHEBI:61560"/>
        <dbReference type="ChEBI" id="CHEBI:173112"/>
        <dbReference type="EC" id="2.7.7.49"/>
    </reaction>
</comment>
<evidence type="ECO:0000256" key="1">
    <source>
        <dbReference type="ARBA" id="ARBA00012493"/>
    </source>
</evidence>
<comment type="caution">
    <text evidence="12">The sequence shown here is derived from an EMBL/GenBank/DDBJ whole genome shotgun (WGS) entry which is preliminary data.</text>
</comment>
<keyword evidence="6 12" id="KW-0695">RNA-directed DNA polymerase</keyword>
<dbReference type="PROSITE" id="PS50878">
    <property type="entry name" value="RT_POL"/>
    <property type="match status" value="1"/>
</dbReference>
<evidence type="ECO:0000256" key="9">
    <source>
        <dbReference type="ARBA" id="ARBA00048173"/>
    </source>
</evidence>
<feature type="domain" description="Reverse transcriptase" evidence="11">
    <location>
        <begin position="113"/>
        <end position="345"/>
    </location>
</feature>
<dbReference type="PRINTS" id="PR00866">
    <property type="entry name" value="RNADNAPOLMS"/>
</dbReference>
<keyword evidence="14" id="KW-1185">Reference proteome</keyword>
<dbReference type="CDD" id="cd01651">
    <property type="entry name" value="RT_G2_intron"/>
    <property type="match status" value="1"/>
</dbReference>
<keyword evidence="4" id="KW-0479">Metal-binding</keyword>
<dbReference type="PANTHER" id="PTHR34047:SF8">
    <property type="entry name" value="PROTEIN YKFC"/>
    <property type="match status" value="1"/>
</dbReference>
<evidence type="ECO:0000256" key="10">
    <source>
        <dbReference type="SAM" id="MobiDB-lite"/>
    </source>
</evidence>
<reference evidence="12 14" key="1">
    <citation type="submission" date="2022-11" db="EMBL/GenBank/DDBJ databases">
        <title>Minimal conservation of predation-associated metabolite biosynthetic gene clusters underscores biosynthetic potential of Myxococcota including descriptions for ten novel species: Archangium lansinium sp. nov., Myxococcus landrumus sp. nov., Nannocystis bai.</title>
        <authorList>
            <person name="Ahearne A."/>
            <person name="Stevens C."/>
            <person name="Dowd S."/>
        </authorList>
    </citation>
    <scope>NUCLEOTIDE SEQUENCE [LARGE SCALE GENOMIC DNA]</scope>
    <source>
        <strain evidence="12 14">BB15-2</strain>
    </source>
</reference>
<dbReference type="Pfam" id="PF00078">
    <property type="entry name" value="RVT_1"/>
    <property type="match status" value="1"/>
</dbReference>
<comment type="similarity">
    <text evidence="8">Belongs to the bacterial reverse transcriptase family.</text>
</comment>
<sequence>MAAQNNAVGGKDPWGGRVGEEGKREGMACRTGPNHPTRRRPRDKVRELRRRLWAAAKRQPGRRFHALYDRIFRRDVLKEAWRRVKKNRGSAGVDAQTLAEVEELGVDRFLEEIADELKGGTYRPSAVMRRYIPKADGKKRPLGIPTVRDRVVQMAAKLVLEPIFEADFLPCSYGFRPKRSATQALERLRVLGARGGNHVLDADIRDYFGSIDHERLMKLVEMRISDRRVLKLVRQWLEAGVMEDGQVTAMLSGTPQGGVISPLLSNIYLGVLDKLWQRRHAHLGELVRYCDDFVILCGTRKACEEAEVRVREILRRLKLELHPEKTRRVELSWGRQGFDFLGCHLRKRMSGPIWEKEHRRVYFLQRWPSTRSMTRARQRVKELTGSNRNGAKDVRVIIRDINPVLRGWGNYFRTGNAAVKFNRIDTYVWSRLRRFMMRRKGRHLRAGEVESWTRDFFHNHGLHRLRGTVQYPEAA</sequence>
<dbReference type="EMBL" id="JAQNDL010000002">
    <property type="protein sequence ID" value="MDC0719449.1"/>
    <property type="molecule type" value="Genomic_DNA"/>
</dbReference>
<evidence type="ECO:0000256" key="7">
    <source>
        <dbReference type="ARBA" id="ARBA00023118"/>
    </source>
</evidence>
<proteinExistence type="inferred from homology"/>
<evidence type="ECO:0000256" key="4">
    <source>
        <dbReference type="ARBA" id="ARBA00022723"/>
    </source>
</evidence>
<evidence type="ECO:0000313" key="13">
    <source>
        <dbReference type="EMBL" id="MDC0719449.1"/>
    </source>
</evidence>
<dbReference type="NCBIfam" id="TIGR04416">
    <property type="entry name" value="group_II_RT_mat"/>
    <property type="match status" value="1"/>
</dbReference>
<evidence type="ECO:0000256" key="6">
    <source>
        <dbReference type="ARBA" id="ARBA00022918"/>
    </source>
</evidence>
<dbReference type="PANTHER" id="PTHR34047">
    <property type="entry name" value="NUCLEAR INTRON MATURASE 1, MITOCHONDRIAL-RELATED"/>
    <property type="match status" value="1"/>
</dbReference>
<evidence type="ECO:0000256" key="5">
    <source>
        <dbReference type="ARBA" id="ARBA00022842"/>
    </source>
</evidence>
<evidence type="ECO:0000256" key="2">
    <source>
        <dbReference type="ARBA" id="ARBA00022679"/>
    </source>
</evidence>
<evidence type="ECO:0000313" key="14">
    <source>
        <dbReference type="Proteomes" id="UP001221686"/>
    </source>
</evidence>
<dbReference type="EMBL" id="JAQNDL010000001">
    <property type="protein sequence ID" value="MDC0717872.1"/>
    <property type="molecule type" value="Genomic_DNA"/>
</dbReference>
<evidence type="ECO:0000256" key="8">
    <source>
        <dbReference type="ARBA" id="ARBA00034120"/>
    </source>
</evidence>
<dbReference type="InterPro" id="IPR030931">
    <property type="entry name" value="Group_II_RT_mat"/>
</dbReference>
<dbReference type="InterPro" id="IPR051083">
    <property type="entry name" value="GrpII_Intron_Splice-Mob/Def"/>
</dbReference>
<gene>
    <name evidence="12" type="primary">ltrA</name>
    <name evidence="12" type="ORF">POL25_13280</name>
    <name evidence="13" type="ORF">POL25_21265</name>
</gene>
<keyword evidence="2 12" id="KW-0808">Transferase</keyword>